<protein>
    <recommendedName>
        <fullName evidence="4">Prepilin-type N-terminal cleavage/methylation domain-containing protein</fullName>
    </recommendedName>
</protein>
<gene>
    <name evidence="2" type="ORF">CVV64_00365</name>
</gene>
<dbReference type="AlphaFoldDB" id="A0A2N1PU80"/>
<evidence type="ECO:0000313" key="3">
    <source>
        <dbReference type="Proteomes" id="UP000233256"/>
    </source>
</evidence>
<keyword evidence="1" id="KW-1133">Transmembrane helix</keyword>
<keyword evidence="1" id="KW-0812">Transmembrane</keyword>
<organism evidence="2 3">
    <name type="scientific">Candidatus Wallbacteria bacterium HGW-Wallbacteria-1</name>
    <dbReference type="NCBI Taxonomy" id="2013854"/>
    <lineage>
        <taxon>Bacteria</taxon>
        <taxon>Candidatus Walliibacteriota</taxon>
    </lineage>
</organism>
<name>A0A2N1PU80_9BACT</name>
<sequence length="281" mass="32020">MKHSYIGRCLRIRIGSRGLTIVELLIAFSIVSLMMTTVWQVFSHVMNAFQNVTIVELDRRVRLVFEWIRNDVRKACTRGSVLPGSPIGTKYYKFIVEDPDTSNFGMPIDLFGQRDYIHGRTLRFFKFSQQPSPVSPPVATMVKFTFAQQNIGGELMDCVIRQETDETFSVSSRVIAKFPHNSEDPSKNAFLYFVLFSVDEVTPELIKAGMARPEELATGGRTFVRIYFRAVNTTGRETETVELVTVVDPRQINNFEKETNWKQNSLSKVRIMADLLPSQGS</sequence>
<dbReference type="Proteomes" id="UP000233256">
    <property type="component" value="Unassembled WGS sequence"/>
</dbReference>
<accession>A0A2N1PU80</accession>
<feature type="transmembrane region" description="Helical" evidence="1">
    <location>
        <begin position="21"/>
        <end position="42"/>
    </location>
</feature>
<evidence type="ECO:0000256" key="1">
    <source>
        <dbReference type="SAM" id="Phobius"/>
    </source>
</evidence>
<keyword evidence="1" id="KW-0472">Membrane</keyword>
<reference evidence="2 3" key="1">
    <citation type="journal article" date="2017" name="ISME J.">
        <title>Potential for microbial H2 and metal transformations associated with novel bacteria and archaea in deep terrestrial subsurface sediments.</title>
        <authorList>
            <person name="Hernsdorf A.W."/>
            <person name="Amano Y."/>
            <person name="Miyakawa K."/>
            <person name="Ise K."/>
            <person name="Suzuki Y."/>
            <person name="Anantharaman K."/>
            <person name="Probst A."/>
            <person name="Burstein D."/>
            <person name="Thomas B.C."/>
            <person name="Banfield J.F."/>
        </authorList>
    </citation>
    <scope>NUCLEOTIDE SEQUENCE [LARGE SCALE GENOMIC DNA]</scope>
    <source>
        <strain evidence="2">HGW-Wallbacteria-1</strain>
    </source>
</reference>
<evidence type="ECO:0008006" key="4">
    <source>
        <dbReference type="Google" id="ProtNLM"/>
    </source>
</evidence>
<comment type="caution">
    <text evidence="2">The sequence shown here is derived from an EMBL/GenBank/DDBJ whole genome shotgun (WGS) entry which is preliminary data.</text>
</comment>
<dbReference type="EMBL" id="PGXC01000001">
    <property type="protein sequence ID" value="PKK91914.1"/>
    <property type="molecule type" value="Genomic_DNA"/>
</dbReference>
<proteinExistence type="predicted"/>
<evidence type="ECO:0000313" key="2">
    <source>
        <dbReference type="EMBL" id="PKK91914.1"/>
    </source>
</evidence>